<dbReference type="InterPro" id="IPR012338">
    <property type="entry name" value="Beta-lactam/transpept-like"/>
</dbReference>
<keyword evidence="3" id="KW-1185">Reference proteome</keyword>
<name>A0A4Z0H3D5_9BACI</name>
<protein>
    <recommendedName>
        <fullName evidence="1">Beta-lactamase class A catalytic domain-containing protein</fullName>
    </recommendedName>
</protein>
<dbReference type="PANTHER" id="PTHR35333">
    <property type="entry name" value="BETA-LACTAMASE"/>
    <property type="match status" value="1"/>
</dbReference>
<reference evidence="2 3" key="1">
    <citation type="journal article" date="2003" name="Int. J. Syst. Evol. Microbiol.">
        <title>Halobacillus salinus sp. nov., isolated from a salt lake on the coast of the East Sea in Korea.</title>
        <authorList>
            <person name="Yoon J.H."/>
            <person name="Kang K.H."/>
            <person name="Park Y.H."/>
        </authorList>
    </citation>
    <scope>NUCLEOTIDE SEQUENCE [LARGE SCALE GENOMIC DNA]</scope>
    <source>
        <strain evidence="2 3">HSL-3</strain>
    </source>
</reference>
<dbReference type="GO" id="GO:0030655">
    <property type="term" value="P:beta-lactam antibiotic catabolic process"/>
    <property type="evidence" value="ECO:0007669"/>
    <property type="project" value="InterPro"/>
</dbReference>
<feature type="domain" description="Beta-lactamase class A catalytic" evidence="1">
    <location>
        <begin position="36"/>
        <end position="227"/>
    </location>
</feature>
<evidence type="ECO:0000313" key="2">
    <source>
        <dbReference type="EMBL" id="TGB04902.1"/>
    </source>
</evidence>
<evidence type="ECO:0000313" key="3">
    <source>
        <dbReference type="Proteomes" id="UP000297982"/>
    </source>
</evidence>
<dbReference type="GO" id="GO:0046677">
    <property type="term" value="P:response to antibiotic"/>
    <property type="evidence" value="ECO:0007669"/>
    <property type="project" value="InterPro"/>
</dbReference>
<dbReference type="SUPFAM" id="SSF56601">
    <property type="entry name" value="beta-lactamase/transpeptidase-like"/>
    <property type="match status" value="1"/>
</dbReference>
<dbReference type="GO" id="GO:0008800">
    <property type="term" value="F:beta-lactamase activity"/>
    <property type="evidence" value="ECO:0007669"/>
    <property type="project" value="InterPro"/>
</dbReference>
<dbReference type="Pfam" id="PF13354">
    <property type="entry name" value="Beta-lactamase2"/>
    <property type="match status" value="1"/>
</dbReference>
<gene>
    <name evidence="2" type="ORF">E4663_07885</name>
</gene>
<proteinExistence type="predicted"/>
<dbReference type="EMBL" id="SRJC01000001">
    <property type="protein sequence ID" value="TGB04902.1"/>
    <property type="molecule type" value="Genomic_DNA"/>
</dbReference>
<sequence length="256" mass="28796">MSGGLKMSKVIGKLLEIEHGTQSALIYSTKEKSMVSSISEEELFPLASASKLAVGYVVAQSVQTGEFSWDNQVNDVSFNPLEDSEEIYPHLQGRTTLSLRDAVEVMIASHDSAVAEAVVDFFGGWQKVNKMIQKEFTTMAIQEDPQDPLNQSSAEDMFLLLKKTYDGYLELPEVYEPVVNGLVRQQDHVPTIPVHHLNHMTGGLEHVIIDIGILGSFHEEPFLYVVAVKDVPDRRRHKKADEKVVETIQRLYKWVQ</sequence>
<comment type="caution">
    <text evidence="2">The sequence shown here is derived from an EMBL/GenBank/DDBJ whole genome shotgun (WGS) entry which is preliminary data.</text>
</comment>
<dbReference type="PANTHER" id="PTHR35333:SF3">
    <property type="entry name" value="BETA-LACTAMASE-TYPE TRANSPEPTIDASE FOLD CONTAINING PROTEIN"/>
    <property type="match status" value="1"/>
</dbReference>
<dbReference type="InterPro" id="IPR000871">
    <property type="entry name" value="Beta-lactam_class-A"/>
</dbReference>
<evidence type="ECO:0000259" key="1">
    <source>
        <dbReference type="Pfam" id="PF13354"/>
    </source>
</evidence>
<dbReference type="AlphaFoldDB" id="A0A4Z0H3D5"/>
<dbReference type="Gene3D" id="3.40.710.10">
    <property type="entry name" value="DD-peptidase/beta-lactamase superfamily"/>
    <property type="match status" value="1"/>
</dbReference>
<accession>A0A4Z0H3D5</accession>
<dbReference type="Proteomes" id="UP000297982">
    <property type="component" value="Unassembled WGS sequence"/>
</dbReference>
<dbReference type="STRING" id="192814.GCA_900166575_01932"/>
<dbReference type="InterPro" id="IPR045155">
    <property type="entry name" value="Beta-lactam_cat"/>
</dbReference>
<organism evidence="2 3">
    <name type="scientific">Halobacillus salinus</name>
    <dbReference type="NCBI Taxonomy" id="192814"/>
    <lineage>
        <taxon>Bacteria</taxon>
        <taxon>Bacillati</taxon>
        <taxon>Bacillota</taxon>
        <taxon>Bacilli</taxon>
        <taxon>Bacillales</taxon>
        <taxon>Bacillaceae</taxon>
        <taxon>Halobacillus</taxon>
    </lineage>
</organism>